<gene>
    <name evidence="1" type="primary">Necator_chrV.g19937</name>
    <name evidence="1" type="ORF">RB195_015145</name>
</gene>
<keyword evidence="2" id="KW-1185">Reference proteome</keyword>
<name>A0ABR1E3C2_NECAM</name>
<comment type="caution">
    <text evidence="1">The sequence shown here is derived from an EMBL/GenBank/DDBJ whole genome shotgun (WGS) entry which is preliminary data.</text>
</comment>
<sequence>MITEILRVFENINERLYLEWEKERRNELQCQVSSWNERRKRNDIGSEKVHDNFLNKNEDLQCIEFALTKERRSNLVCLLWCHCYHTICIENPKTPSSQRSGWTASQLRLIKLVTIILMKAKAKTNAEVQIDINLTFLGRLFGVGRQISSEL</sequence>
<accession>A0ABR1E3C2</accession>
<protein>
    <submittedName>
        <fullName evidence="1">Uncharacterized protein</fullName>
    </submittedName>
</protein>
<organism evidence="1 2">
    <name type="scientific">Necator americanus</name>
    <name type="common">Human hookworm</name>
    <dbReference type="NCBI Taxonomy" id="51031"/>
    <lineage>
        <taxon>Eukaryota</taxon>
        <taxon>Metazoa</taxon>
        <taxon>Ecdysozoa</taxon>
        <taxon>Nematoda</taxon>
        <taxon>Chromadorea</taxon>
        <taxon>Rhabditida</taxon>
        <taxon>Rhabditina</taxon>
        <taxon>Rhabditomorpha</taxon>
        <taxon>Strongyloidea</taxon>
        <taxon>Ancylostomatidae</taxon>
        <taxon>Bunostominae</taxon>
        <taxon>Necator</taxon>
    </lineage>
</organism>
<reference evidence="1 2" key="1">
    <citation type="submission" date="2023-08" db="EMBL/GenBank/DDBJ databases">
        <title>A Necator americanus chromosomal reference genome.</title>
        <authorList>
            <person name="Ilik V."/>
            <person name="Petrzelkova K.J."/>
            <person name="Pardy F."/>
            <person name="Fuh T."/>
            <person name="Niatou-Singa F.S."/>
            <person name="Gouil Q."/>
            <person name="Baker L."/>
            <person name="Ritchie M.E."/>
            <person name="Jex A.R."/>
            <person name="Gazzola D."/>
            <person name="Li H."/>
            <person name="Toshio Fujiwara R."/>
            <person name="Zhan B."/>
            <person name="Aroian R.V."/>
            <person name="Pafco B."/>
            <person name="Schwarz E.M."/>
        </authorList>
    </citation>
    <scope>NUCLEOTIDE SEQUENCE [LARGE SCALE GENOMIC DNA]</scope>
    <source>
        <strain evidence="1 2">Aroian</strain>
        <tissue evidence="1">Whole animal</tissue>
    </source>
</reference>
<evidence type="ECO:0000313" key="2">
    <source>
        <dbReference type="Proteomes" id="UP001303046"/>
    </source>
</evidence>
<dbReference type="Proteomes" id="UP001303046">
    <property type="component" value="Unassembled WGS sequence"/>
</dbReference>
<proteinExistence type="predicted"/>
<dbReference type="EMBL" id="JAVFWL010000005">
    <property type="protein sequence ID" value="KAK6757146.1"/>
    <property type="molecule type" value="Genomic_DNA"/>
</dbReference>
<evidence type="ECO:0000313" key="1">
    <source>
        <dbReference type="EMBL" id="KAK6757146.1"/>
    </source>
</evidence>